<name>A0A0A8YG01_ARUDO</name>
<reference evidence="1" key="2">
    <citation type="journal article" date="2015" name="Data Brief">
        <title>Shoot transcriptome of the giant reed, Arundo donax.</title>
        <authorList>
            <person name="Barrero R.A."/>
            <person name="Guerrero F.D."/>
            <person name="Moolhuijzen P."/>
            <person name="Goolsby J.A."/>
            <person name="Tidwell J."/>
            <person name="Bellgard S.E."/>
            <person name="Bellgard M.I."/>
        </authorList>
    </citation>
    <scope>NUCLEOTIDE SEQUENCE</scope>
    <source>
        <tissue evidence="1">Shoot tissue taken approximately 20 cm above the soil surface</tissue>
    </source>
</reference>
<dbReference type="EMBL" id="GBRH01273209">
    <property type="protein sequence ID" value="JAD24686.1"/>
    <property type="molecule type" value="Transcribed_RNA"/>
</dbReference>
<proteinExistence type="predicted"/>
<sequence>MDHIFTTRRPCLLVNGVWLLTLMQPEDLVPWCIVYTFSYLCF</sequence>
<dbReference type="AlphaFoldDB" id="A0A0A8YG01"/>
<protein>
    <submittedName>
        <fullName evidence="1">Uncharacterized protein</fullName>
    </submittedName>
</protein>
<organism evidence="1">
    <name type="scientific">Arundo donax</name>
    <name type="common">Giant reed</name>
    <name type="synonym">Donax arundinaceus</name>
    <dbReference type="NCBI Taxonomy" id="35708"/>
    <lineage>
        <taxon>Eukaryota</taxon>
        <taxon>Viridiplantae</taxon>
        <taxon>Streptophyta</taxon>
        <taxon>Embryophyta</taxon>
        <taxon>Tracheophyta</taxon>
        <taxon>Spermatophyta</taxon>
        <taxon>Magnoliopsida</taxon>
        <taxon>Liliopsida</taxon>
        <taxon>Poales</taxon>
        <taxon>Poaceae</taxon>
        <taxon>PACMAD clade</taxon>
        <taxon>Arundinoideae</taxon>
        <taxon>Arundineae</taxon>
        <taxon>Arundo</taxon>
    </lineage>
</organism>
<reference evidence="1" key="1">
    <citation type="submission" date="2014-09" db="EMBL/GenBank/DDBJ databases">
        <authorList>
            <person name="Magalhaes I.L.F."/>
            <person name="Oliveira U."/>
            <person name="Santos F.R."/>
            <person name="Vidigal T.H.D.A."/>
            <person name="Brescovit A.D."/>
            <person name="Santos A.J."/>
        </authorList>
    </citation>
    <scope>NUCLEOTIDE SEQUENCE</scope>
    <source>
        <tissue evidence="1">Shoot tissue taken approximately 20 cm above the soil surface</tissue>
    </source>
</reference>
<evidence type="ECO:0000313" key="1">
    <source>
        <dbReference type="EMBL" id="JAD24686.1"/>
    </source>
</evidence>
<accession>A0A0A8YG01</accession>